<organism evidence="1">
    <name type="scientific">Arundo donax</name>
    <name type="common">Giant reed</name>
    <name type="synonym">Donax arundinaceus</name>
    <dbReference type="NCBI Taxonomy" id="35708"/>
    <lineage>
        <taxon>Eukaryota</taxon>
        <taxon>Viridiplantae</taxon>
        <taxon>Streptophyta</taxon>
        <taxon>Embryophyta</taxon>
        <taxon>Tracheophyta</taxon>
        <taxon>Spermatophyta</taxon>
        <taxon>Magnoliopsida</taxon>
        <taxon>Liliopsida</taxon>
        <taxon>Poales</taxon>
        <taxon>Poaceae</taxon>
        <taxon>PACMAD clade</taxon>
        <taxon>Arundinoideae</taxon>
        <taxon>Arundineae</taxon>
        <taxon>Arundo</taxon>
    </lineage>
</organism>
<dbReference type="AlphaFoldDB" id="A0A0A9B3V0"/>
<sequence length="26" mass="2974">MTRLNKQITVKQRHCKKGKGVVILPP</sequence>
<name>A0A0A9B3V0_ARUDO</name>
<dbReference type="EMBL" id="GBRH01243898">
    <property type="protein sequence ID" value="JAD53997.1"/>
    <property type="molecule type" value="Transcribed_RNA"/>
</dbReference>
<protein>
    <submittedName>
        <fullName evidence="1">Uncharacterized protein</fullName>
    </submittedName>
</protein>
<accession>A0A0A9B3V0</accession>
<proteinExistence type="predicted"/>
<evidence type="ECO:0000313" key="1">
    <source>
        <dbReference type="EMBL" id="JAD53997.1"/>
    </source>
</evidence>
<reference evidence="1" key="2">
    <citation type="journal article" date="2015" name="Data Brief">
        <title>Shoot transcriptome of the giant reed, Arundo donax.</title>
        <authorList>
            <person name="Barrero R.A."/>
            <person name="Guerrero F.D."/>
            <person name="Moolhuijzen P."/>
            <person name="Goolsby J.A."/>
            <person name="Tidwell J."/>
            <person name="Bellgard S.E."/>
            <person name="Bellgard M.I."/>
        </authorList>
    </citation>
    <scope>NUCLEOTIDE SEQUENCE</scope>
    <source>
        <tissue evidence="1">Shoot tissue taken approximately 20 cm above the soil surface</tissue>
    </source>
</reference>
<reference evidence="1" key="1">
    <citation type="submission" date="2014-09" db="EMBL/GenBank/DDBJ databases">
        <authorList>
            <person name="Magalhaes I.L.F."/>
            <person name="Oliveira U."/>
            <person name="Santos F.R."/>
            <person name="Vidigal T.H.D.A."/>
            <person name="Brescovit A.D."/>
            <person name="Santos A.J."/>
        </authorList>
    </citation>
    <scope>NUCLEOTIDE SEQUENCE</scope>
    <source>
        <tissue evidence="1">Shoot tissue taken approximately 20 cm above the soil surface</tissue>
    </source>
</reference>